<evidence type="ECO:0000259" key="12">
    <source>
        <dbReference type="Pfam" id="PF02320"/>
    </source>
</evidence>
<dbReference type="SUPFAM" id="SSF81531">
    <property type="entry name" value="Non-heme 11 kDa protein of cytochrome bc1 complex (Ubiquinol-cytochrome c reductase)"/>
    <property type="match status" value="1"/>
</dbReference>
<evidence type="ECO:0000256" key="9">
    <source>
        <dbReference type="PIRNR" id="PIRNR000019"/>
    </source>
</evidence>
<organism evidence="13 14">
    <name type="scientific">Dinothrombium tinctorium</name>
    <dbReference type="NCBI Taxonomy" id="1965070"/>
    <lineage>
        <taxon>Eukaryota</taxon>
        <taxon>Metazoa</taxon>
        <taxon>Ecdysozoa</taxon>
        <taxon>Arthropoda</taxon>
        <taxon>Chelicerata</taxon>
        <taxon>Arachnida</taxon>
        <taxon>Acari</taxon>
        <taxon>Acariformes</taxon>
        <taxon>Trombidiformes</taxon>
        <taxon>Prostigmata</taxon>
        <taxon>Anystina</taxon>
        <taxon>Parasitengona</taxon>
        <taxon>Trombidioidea</taxon>
        <taxon>Trombidiidae</taxon>
        <taxon>Dinothrombium</taxon>
    </lineage>
</organism>
<accession>A0A443RNY3</accession>
<dbReference type="GO" id="GO:0006122">
    <property type="term" value="P:mitochondrial electron transport, ubiquinol to cytochrome c"/>
    <property type="evidence" value="ECO:0007669"/>
    <property type="project" value="InterPro"/>
</dbReference>
<evidence type="ECO:0000256" key="6">
    <source>
        <dbReference type="ARBA" id="ARBA00022982"/>
    </source>
</evidence>
<keyword evidence="4 9" id="KW-0679">Respiratory chain</keyword>
<keyword evidence="7 9" id="KW-0496">Mitochondrion</keyword>
<evidence type="ECO:0000256" key="11">
    <source>
        <dbReference type="SAM" id="MobiDB-lite"/>
    </source>
</evidence>
<dbReference type="AlphaFoldDB" id="A0A443RNY3"/>
<dbReference type="Proteomes" id="UP000285301">
    <property type="component" value="Unassembled WGS sequence"/>
</dbReference>
<protein>
    <recommendedName>
        <fullName evidence="9">Cytochrome b-c1 complex subunit 6</fullName>
    </recommendedName>
</protein>
<name>A0A443RNY3_9ACAR</name>
<feature type="disulfide bond" evidence="10">
    <location>
        <begin position="56"/>
        <end position="71"/>
    </location>
</feature>
<gene>
    <name evidence="13" type="ORF">B4U79_08474</name>
</gene>
<comment type="subcellular location">
    <subcellularLocation>
        <location evidence="1">Mitochondrion inner membrane</location>
        <topology evidence="1">Peripheral membrane protein</topology>
        <orientation evidence="1">Intermembrane side</orientation>
    </subcellularLocation>
</comment>
<evidence type="ECO:0000256" key="1">
    <source>
        <dbReference type="ARBA" id="ARBA00004137"/>
    </source>
</evidence>
<evidence type="ECO:0000313" key="13">
    <source>
        <dbReference type="EMBL" id="RWS16928.1"/>
    </source>
</evidence>
<keyword evidence="14" id="KW-1185">Reference proteome</keyword>
<evidence type="ECO:0000256" key="10">
    <source>
        <dbReference type="PIRSR" id="PIRSR000019-1"/>
    </source>
</evidence>
<dbReference type="EMBL" id="NCKU01000146">
    <property type="protein sequence ID" value="RWS16928.1"/>
    <property type="molecule type" value="Genomic_DNA"/>
</dbReference>
<sequence length="95" mass="10862">MKQANSAKQESSDSNEDVKEANKSVQSEELIDPQSVIREQCKASLCNKYFKKLEFCNQRVNSGKAKANETCWEEVVDFVHCTDHCISRTLFSKLK</sequence>
<keyword evidence="10" id="KW-1015">Disulfide bond</keyword>
<evidence type="ECO:0000256" key="3">
    <source>
        <dbReference type="ARBA" id="ARBA00022448"/>
    </source>
</evidence>
<feature type="disulfide bond" evidence="10">
    <location>
        <begin position="41"/>
        <end position="85"/>
    </location>
</feature>
<evidence type="ECO:0000256" key="8">
    <source>
        <dbReference type="ARBA" id="ARBA00023136"/>
    </source>
</evidence>
<keyword evidence="6 9" id="KW-0249">Electron transport</keyword>
<evidence type="ECO:0000256" key="2">
    <source>
        <dbReference type="ARBA" id="ARBA00006498"/>
    </source>
</evidence>
<evidence type="ECO:0000256" key="5">
    <source>
        <dbReference type="ARBA" id="ARBA00022792"/>
    </source>
</evidence>
<dbReference type="InterPro" id="IPR036811">
    <property type="entry name" value="Ubol_cytC_Rdtase_hinge_dom_sf"/>
</dbReference>
<comment type="function">
    <text evidence="9">Component of the ubiquinol-cytochrome c oxidoreductase, a multisubunit transmembrane complex that is part of the mitochondrial electron transport chain which drives oxidative phosphorylation.</text>
</comment>
<keyword evidence="3 9" id="KW-0813">Transport</keyword>
<dbReference type="InterPro" id="IPR003422">
    <property type="entry name" value="Cyt_b-c1_6"/>
</dbReference>
<dbReference type="PANTHER" id="PTHR15336">
    <property type="entry name" value="UBIQUINOL-CYTOCHROME C REDUCTASE COMPLEX 7.8 KDA PROTEIN"/>
    <property type="match status" value="1"/>
</dbReference>
<evidence type="ECO:0000256" key="4">
    <source>
        <dbReference type="ARBA" id="ARBA00022660"/>
    </source>
</evidence>
<reference evidence="13 14" key="1">
    <citation type="journal article" date="2018" name="Gigascience">
        <title>Genomes of trombidid mites reveal novel predicted allergens and laterally-transferred genes associated with secondary metabolism.</title>
        <authorList>
            <person name="Dong X."/>
            <person name="Chaisiri K."/>
            <person name="Xia D."/>
            <person name="Armstrong S.D."/>
            <person name="Fang Y."/>
            <person name="Donnelly M.J."/>
            <person name="Kadowaki T."/>
            <person name="McGarry J.W."/>
            <person name="Darby A.C."/>
            <person name="Makepeace B.L."/>
        </authorList>
    </citation>
    <scope>NUCLEOTIDE SEQUENCE [LARGE SCALE GENOMIC DNA]</scope>
    <source>
        <strain evidence="13">UoL-WK</strain>
    </source>
</reference>
<evidence type="ECO:0000313" key="14">
    <source>
        <dbReference type="Proteomes" id="UP000285301"/>
    </source>
</evidence>
<proteinExistence type="inferred from homology"/>
<dbReference type="STRING" id="1965070.A0A443RNY3"/>
<dbReference type="OrthoDB" id="405848at2759"/>
<keyword evidence="8 9" id="KW-0472">Membrane</keyword>
<dbReference type="PANTHER" id="PTHR15336:SF0">
    <property type="entry name" value="CYTOCHROME B-C1 COMPLEX SUBUNIT 6, MITOCHONDRIAL"/>
    <property type="match status" value="1"/>
</dbReference>
<comment type="caution">
    <text evidence="13">The sequence shown here is derived from an EMBL/GenBank/DDBJ whole genome shotgun (WGS) entry which is preliminary data.</text>
</comment>
<evidence type="ECO:0000256" key="7">
    <source>
        <dbReference type="ARBA" id="ARBA00023128"/>
    </source>
</evidence>
<comment type="similarity">
    <text evidence="2 9">Belongs to the UQCRH/QCR6 family.</text>
</comment>
<keyword evidence="5 9" id="KW-0999">Mitochondrion inner membrane</keyword>
<feature type="domain" description="Ubiquinol-cytochrome C reductase hinge" evidence="12">
    <location>
        <begin position="32"/>
        <end position="95"/>
    </location>
</feature>
<dbReference type="Pfam" id="PF02320">
    <property type="entry name" value="UCR_hinge"/>
    <property type="match status" value="1"/>
</dbReference>
<dbReference type="PIRSF" id="PIRSF000019">
    <property type="entry name" value="Bc1_11K"/>
    <property type="match status" value="1"/>
</dbReference>
<dbReference type="GO" id="GO:0005743">
    <property type="term" value="C:mitochondrial inner membrane"/>
    <property type="evidence" value="ECO:0007669"/>
    <property type="project" value="UniProtKB-SubCell"/>
</dbReference>
<dbReference type="Gene3D" id="1.10.287.20">
    <property type="entry name" value="Ubiquinol-cytochrome C reductase hinge domain"/>
    <property type="match status" value="1"/>
</dbReference>
<dbReference type="InterPro" id="IPR023184">
    <property type="entry name" value="Ubol_cytC_Rdtase_hinge_dom"/>
</dbReference>
<feature type="region of interest" description="Disordered" evidence="11">
    <location>
        <begin position="1"/>
        <end position="29"/>
    </location>
</feature>